<dbReference type="AlphaFoldDB" id="A0A086J9R8"/>
<evidence type="ECO:0000313" key="2">
    <source>
        <dbReference type="EMBL" id="KFG28886.1"/>
    </source>
</evidence>
<evidence type="ECO:0000313" key="3">
    <source>
        <dbReference type="Proteomes" id="UP000028828"/>
    </source>
</evidence>
<feature type="compositionally biased region" description="Basic and acidic residues" evidence="1">
    <location>
        <begin position="432"/>
        <end position="441"/>
    </location>
</feature>
<dbReference type="EMBL" id="AEYI02002275">
    <property type="protein sequence ID" value="KFG28886.1"/>
    <property type="molecule type" value="Genomic_DNA"/>
</dbReference>
<feature type="compositionally biased region" description="Pro residues" evidence="1">
    <location>
        <begin position="283"/>
        <end position="299"/>
    </location>
</feature>
<feature type="compositionally biased region" description="Low complexity" evidence="1">
    <location>
        <begin position="325"/>
        <end position="341"/>
    </location>
</feature>
<feature type="region of interest" description="Disordered" evidence="1">
    <location>
        <begin position="283"/>
        <end position="459"/>
    </location>
</feature>
<evidence type="ECO:0000256" key="1">
    <source>
        <dbReference type="SAM" id="MobiDB-lite"/>
    </source>
</evidence>
<feature type="region of interest" description="Disordered" evidence="1">
    <location>
        <begin position="1092"/>
        <end position="1248"/>
    </location>
</feature>
<protein>
    <submittedName>
        <fullName evidence="2">Uncharacterized protein</fullName>
    </submittedName>
</protein>
<proteinExistence type="predicted"/>
<feature type="compositionally biased region" description="Basic and acidic residues" evidence="1">
    <location>
        <begin position="1109"/>
        <end position="1126"/>
    </location>
</feature>
<gene>
    <name evidence="2" type="ORF">TGP89_288670</name>
</gene>
<feature type="compositionally biased region" description="Basic and acidic residues" evidence="1">
    <location>
        <begin position="888"/>
        <end position="909"/>
    </location>
</feature>
<feature type="compositionally biased region" description="Polar residues" evidence="1">
    <location>
        <begin position="1146"/>
        <end position="1162"/>
    </location>
</feature>
<feature type="region of interest" description="Disordered" evidence="1">
    <location>
        <begin position="622"/>
        <end position="647"/>
    </location>
</feature>
<feature type="region of interest" description="Disordered" evidence="1">
    <location>
        <begin position="741"/>
        <end position="808"/>
    </location>
</feature>
<reference evidence="2 3" key="1">
    <citation type="submission" date="2014-03" db="EMBL/GenBank/DDBJ databases">
        <authorList>
            <person name="Sibley D."/>
            <person name="Venepally P."/>
            <person name="Karamycheva S."/>
            <person name="Hadjithomas M."/>
            <person name="Khan A."/>
            <person name="Brunk B."/>
            <person name="Roos D."/>
            <person name="Caler E."/>
            <person name="Lorenzi H."/>
        </authorList>
    </citation>
    <scope>NUCLEOTIDE SEQUENCE [LARGE SCALE GENOMIC DNA]</scope>
    <source>
        <strain evidence="3">p89</strain>
    </source>
</reference>
<feature type="compositionally biased region" description="Polar residues" evidence="1">
    <location>
        <begin position="418"/>
        <end position="428"/>
    </location>
</feature>
<feature type="region of interest" description="Disordered" evidence="1">
    <location>
        <begin position="863"/>
        <end position="936"/>
    </location>
</feature>
<feature type="compositionally biased region" description="Low complexity" evidence="1">
    <location>
        <begin position="865"/>
        <end position="887"/>
    </location>
</feature>
<feature type="compositionally biased region" description="Basic and acidic residues" evidence="1">
    <location>
        <begin position="920"/>
        <end position="936"/>
    </location>
</feature>
<feature type="compositionally biased region" description="Polar residues" evidence="1">
    <location>
        <begin position="672"/>
        <end position="682"/>
    </location>
</feature>
<dbReference type="OrthoDB" id="333710at2759"/>
<accession>A0A086J9R8</accession>
<name>A0A086J9R8_TOXGO</name>
<feature type="compositionally biased region" description="Polar residues" evidence="1">
    <location>
        <begin position="1223"/>
        <end position="1244"/>
    </location>
</feature>
<dbReference type="VEuPathDB" id="ToxoDB:TGP89_288670"/>
<sequence>MDPQSPANPQPRPLPLQLLQRHRDLLAQQLQGKQASPGVESPVEEKEKPTLPVVPPLPRLALLPRPLRPLTPEQQLQRQQLLQQHLRQRQLQHLQLLQQVGLRDPSAGSDPAAQQRALDLLEKELERQRQQGVQSLQVPARLLQLQIQQRLLLQVAAQRQQAAGGEKAPLRPPPAAVAAAAAAAAAAVRRSALQLLLMPRPAGLASQNCAAAAAGAAATDNAKAEAAEAVGAASEKSGAAATEMRGGSVDRLPMAAPGFPGIASPVVAPLLAASPLWAVRPPSIQPPPSPHAVPPPPPSSVVASGTSSDGSKASQDLTKPAGRPSSGEPVAAASGSSSGAGTLLREPSTNSKATGGGKVKREQAQRSEGVDACGETYVADGAGPLGSSPAAYPAGRDGGNEENSQAGSDTARKKETGETVQEAMSESPATKGEGKKEKDEAESSESEEDMYRYHEEENASDAVKRRHTLEMPIGWGVRKPVAEATGSGAFKKSVWVNETVGGIRRQVYHLEKTKEWCVQFFRSSGSDTRTVTKKFPEDGTNRFRAIAAAYNLMPWDCTGTDYRRPQGRPLKRRVFTAADFEEGTAWCHYPPSLSRHPYPPTAAPGGAAAPGRPRRRADVSLLRPQDLGDTPQNSPFGSPSDCYKMQRTPDLLPHSEWAVRGCQRPGAARLASGSSFRGSSKTAVLGRAPDSPCTASHRRLSVNGGAPASAVATASRASPRLSPRVLDAAVSVAAAAFRLRKRRRDEKSRDADEGNASWDRAASEEENKPSEPSVGQDPGVAGQAPASGRSQKKRREAQNPDEGLFGWLCRQSGSDVENDGETTLLRQLILDQVEEESSESVASWSNALLPWPLTSASPCSTTLVSYADSSSPSSPSSAAGDSSSFSSRYEDRERESLHRELGSDAEAGRSFHTSDAGRSSTKEHPLSEGDPLARSEGHMVLPPAPCSSLSRLFCHFCCSADRREALGRRAFAKVVEVVFPSALEASLRDCTGSAVLAGHTAKSTGREMQTDLCDKLARREQTLENYVLISRFLRALAKKENDEFFRRLHTMFQAHVAGCTSSPAPSGVLHESPRPSASVILSVDLPNGRLPLNGESAELSADTAPSFEAEDRSEIQQRGTVERETTQTKQSTSGADSGVAKGLEPTQYTAGSDATAPVSTPCSPRCHSACGGLPEMRRGSPRGNQNMGERSHVEPMLSGKHGKLSGAQVDVGDGKTRARNDPSGVSVTKNTSGGCHKNGTGSQSRLREPTVTEVLRVLGWILDIDDEQEGMRPKL</sequence>
<feature type="compositionally biased region" description="Basic and acidic residues" evidence="1">
    <location>
        <begin position="359"/>
        <end position="369"/>
    </location>
</feature>
<feature type="region of interest" description="Disordered" evidence="1">
    <location>
        <begin position="30"/>
        <end position="56"/>
    </location>
</feature>
<comment type="caution">
    <text evidence="2">The sequence shown here is derived from an EMBL/GenBank/DDBJ whole genome shotgun (WGS) entry which is preliminary data.</text>
</comment>
<feature type="region of interest" description="Disordered" evidence="1">
    <location>
        <begin position="669"/>
        <end position="701"/>
    </location>
</feature>
<dbReference type="Proteomes" id="UP000028828">
    <property type="component" value="Unassembled WGS sequence"/>
</dbReference>
<organism evidence="2 3">
    <name type="scientific">Toxoplasma gondii p89</name>
    <dbReference type="NCBI Taxonomy" id="943119"/>
    <lineage>
        <taxon>Eukaryota</taxon>
        <taxon>Sar</taxon>
        <taxon>Alveolata</taxon>
        <taxon>Apicomplexa</taxon>
        <taxon>Conoidasida</taxon>
        <taxon>Coccidia</taxon>
        <taxon>Eucoccidiorida</taxon>
        <taxon>Eimeriorina</taxon>
        <taxon>Sarcocystidae</taxon>
        <taxon>Toxoplasma</taxon>
    </lineage>
</organism>